<dbReference type="Pfam" id="PF07992">
    <property type="entry name" value="Pyr_redox_2"/>
    <property type="match status" value="1"/>
</dbReference>
<dbReference type="OrthoDB" id="9805710at2"/>
<dbReference type="InterPro" id="IPR006311">
    <property type="entry name" value="TAT_signal"/>
</dbReference>
<evidence type="ECO:0000256" key="1">
    <source>
        <dbReference type="ARBA" id="ARBA00022630"/>
    </source>
</evidence>
<keyword evidence="7" id="KW-1185">Reference proteome</keyword>
<dbReference type="Gene3D" id="3.90.760.10">
    <property type="entry name" value="Flavocytochrome c sulphide dehydrogenase, flavin-binding domain"/>
    <property type="match status" value="1"/>
</dbReference>
<dbReference type="RefSeq" id="WP_051597436.1">
    <property type="nucleotide sequence ID" value="NZ_ARYJ01000003.1"/>
</dbReference>
<comment type="caution">
    <text evidence="6">The sequence shown here is derived from an EMBL/GenBank/DDBJ whole genome shotgun (WGS) entry which is preliminary data.</text>
</comment>
<dbReference type="InterPro" id="IPR037092">
    <property type="entry name" value="FlavoCytC_S_DH_flav-bd_sf"/>
</dbReference>
<keyword evidence="2" id="KW-0274">FAD</keyword>
<dbReference type="PROSITE" id="PS51318">
    <property type="entry name" value="TAT"/>
    <property type="match status" value="1"/>
</dbReference>
<dbReference type="InterPro" id="IPR049386">
    <property type="entry name" value="FCSD_central"/>
</dbReference>
<evidence type="ECO:0000259" key="3">
    <source>
        <dbReference type="Pfam" id="PF07992"/>
    </source>
</evidence>
<dbReference type="Gene3D" id="3.50.50.60">
    <property type="entry name" value="FAD/NAD(P)-binding domain"/>
    <property type="match status" value="2"/>
</dbReference>
<dbReference type="InterPro" id="IPR036188">
    <property type="entry name" value="FAD/NAD-bd_sf"/>
</dbReference>
<dbReference type="FunFam" id="3.50.50.60:FF:000234">
    <property type="entry name" value="Flavocytochrome C sulfide dehydrogenase"/>
    <property type="match status" value="1"/>
</dbReference>
<dbReference type="PANTHER" id="PTHR43755">
    <property type="match status" value="1"/>
</dbReference>
<dbReference type="STRING" id="1280952.HJA_06417"/>
<dbReference type="EMBL" id="ARYJ01000003">
    <property type="protein sequence ID" value="KCZ89864.1"/>
    <property type="molecule type" value="Genomic_DNA"/>
</dbReference>
<dbReference type="InterPro" id="IPR016156">
    <property type="entry name" value="FAD/NAD-linked_Rdtase_dimer_sf"/>
</dbReference>
<dbReference type="AlphaFoldDB" id="A0A059FGW3"/>
<dbReference type="PANTHER" id="PTHR43755:SF1">
    <property type="entry name" value="FAD-DEPENDENT PYRIDINE NUCLEOTIDE-DISULPHIDE OXIDOREDUCTASE"/>
    <property type="match status" value="1"/>
</dbReference>
<feature type="domain" description="FAD/NAD(P)-binding" evidence="3">
    <location>
        <begin position="35"/>
        <end position="147"/>
    </location>
</feature>
<dbReference type="GO" id="GO:0050660">
    <property type="term" value="F:flavin adenine dinucleotide binding"/>
    <property type="evidence" value="ECO:0007669"/>
    <property type="project" value="InterPro"/>
</dbReference>
<name>A0A059FGW3_9PROT</name>
<feature type="domain" description="Flavocytochrome c sulphide dehydrogenase flavin-binding" evidence="4">
    <location>
        <begin position="358"/>
        <end position="424"/>
    </location>
</feature>
<protein>
    <submittedName>
        <fullName evidence="6">Putative sulfide dehydrogenase, flavoprotein subunit</fullName>
    </submittedName>
</protein>
<dbReference type="SUPFAM" id="SSF51905">
    <property type="entry name" value="FAD/NAD(P)-binding domain"/>
    <property type="match status" value="2"/>
</dbReference>
<evidence type="ECO:0000313" key="7">
    <source>
        <dbReference type="Proteomes" id="UP000024816"/>
    </source>
</evidence>
<feature type="domain" description="Sulfide dehydrogenase [flavocytochrome c] flavoprotein chain central" evidence="5">
    <location>
        <begin position="165"/>
        <end position="280"/>
    </location>
</feature>
<evidence type="ECO:0000259" key="4">
    <source>
        <dbReference type="Pfam" id="PF09242"/>
    </source>
</evidence>
<organism evidence="6 7">
    <name type="scientific">Hyphomonas jannaschiana VP2</name>
    <dbReference type="NCBI Taxonomy" id="1280952"/>
    <lineage>
        <taxon>Bacteria</taxon>
        <taxon>Pseudomonadati</taxon>
        <taxon>Pseudomonadota</taxon>
        <taxon>Alphaproteobacteria</taxon>
        <taxon>Hyphomonadales</taxon>
        <taxon>Hyphomonadaceae</taxon>
        <taxon>Hyphomonas</taxon>
    </lineage>
</organism>
<evidence type="ECO:0000256" key="2">
    <source>
        <dbReference type="ARBA" id="ARBA00022827"/>
    </source>
</evidence>
<dbReference type="eggNOG" id="COG0446">
    <property type="taxonomic scope" value="Bacteria"/>
</dbReference>
<gene>
    <name evidence="6" type="ORF">HJA_06417</name>
</gene>
<keyword evidence="1" id="KW-0285">Flavoprotein</keyword>
<accession>A0A059FGW3</accession>
<dbReference type="SUPFAM" id="SSF55424">
    <property type="entry name" value="FAD/NAD-linked reductases, dimerisation (C-terminal) domain"/>
    <property type="match status" value="1"/>
</dbReference>
<sequence>MTDAFLNRRDLLLSLSGVTAFAALPFPAAAQVRARLVVIGGGFGGATAARFLKRAMPSASVTLIEPNADYYACPFSNLVIAGMRDLSKQRFGYDALKAEGIDIVPDAAVDVDPVARTVSVKSGDTLPYDKLVLSPGIDFRWGAIEGYDKAAADLMPHAWKAGPQTVLLRKQLEAMEDGGLVVISVPPAPFRCPPGPYERASLIAHYLKTHKPKSRLLILDAQDKFSKQPLFEQAWSDLYPDVIERYGANEFGRVVSVAPASGILSTEFEDIRADVANVIPPQQAGAIAHKAGVADMTGWCPIDPLSFSSTLQPDIHVIGDATIASPMPKSAFSANLQAKLCALQITAILSGQAPEPTTLTNTCYSYLSDDTAVSITGVYTNADGTLQSVPGSGGLSPLMAEDIIRHNEALQARTWFHTITGQTFG</sequence>
<dbReference type="InterPro" id="IPR023753">
    <property type="entry name" value="FAD/NAD-binding_dom"/>
</dbReference>
<dbReference type="Pfam" id="PF09242">
    <property type="entry name" value="FCSD-flav_bind"/>
    <property type="match status" value="1"/>
</dbReference>
<dbReference type="Proteomes" id="UP000024816">
    <property type="component" value="Unassembled WGS sequence"/>
</dbReference>
<dbReference type="InterPro" id="IPR052541">
    <property type="entry name" value="SQRD"/>
</dbReference>
<dbReference type="PATRIC" id="fig|1280952.3.peg.1275"/>
<dbReference type="GO" id="GO:0016491">
    <property type="term" value="F:oxidoreductase activity"/>
    <property type="evidence" value="ECO:0007669"/>
    <property type="project" value="InterPro"/>
</dbReference>
<evidence type="ECO:0000313" key="6">
    <source>
        <dbReference type="EMBL" id="KCZ89864.1"/>
    </source>
</evidence>
<reference evidence="6 7" key="1">
    <citation type="journal article" date="2014" name="Antonie Van Leeuwenhoek">
        <title>Hyphomonas beringensis sp. nov. and Hyphomonas chukchiensis sp. nov., isolated from surface seawater of the Bering Sea and Chukchi Sea.</title>
        <authorList>
            <person name="Li C."/>
            <person name="Lai Q."/>
            <person name="Li G."/>
            <person name="Dong C."/>
            <person name="Wang J."/>
            <person name="Liao Y."/>
            <person name="Shao Z."/>
        </authorList>
    </citation>
    <scope>NUCLEOTIDE SEQUENCE [LARGE SCALE GENOMIC DNA]</scope>
    <source>
        <strain evidence="6 7">VP2</strain>
    </source>
</reference>
<evidence type="ECO:0000259" key="5">
    <source>
        <dbReference type="Pfam" id="PF21706"/>
    </source>
</evidence>
<dbReference type="InterPro" id="IPR015323">
    <property type="entry name" value="FlavoCytC_S_DH_flav-bd"/>
</dbReference>
<dbReference type="Pfam" id="PF21706">
    <property type="entry name" value="FCSD_central"/>
    <property type="match status" value="1"/>
</dbReference>
<proteinExistence type="predicted"/>